<evidence type="ECO:0000256" key="2">
    <source>
        <dbReference type="ARBA" id="ARBA00008335"/>
    </source>
</evidence>
<protein>
    <submittedName>
        <fullName evidence="9">Fucose permease</fullName>
    </submittedName>
</protein>
<evidence type="ECO:0000259" key="8">
    <source>
        <dbReference type="PROSITE" id="PS50850"/>
    </source>
</evidence>
<evidence type="ECO:0000256" key="6">
    <source>
        <dbReference type="ARBA" id="ARBA00023136"/>
    </source>
</evidence>
<evidence type="ECO:0000256" key="7">
    <source>
        <dbReference type="SAM" id="Phobius"/>
    </source>
</evidence>
<evidence type="ECO:0000256" key="4">
    <source>
        <dbReference type="ARBA" id="ARBA00022692"/>
    </source>
</evidence>
<organism evidence="9 10">
    <name type="scientific">Flagellimonas pacifica</name>
    <dbReference type="NCBI Taxonomy" id="1247520"/>
    <lineage>
        <taxon>Bacteria</taxon>
        <taxon>Pseudomonadati</taxon>
        <taxon>Bacteroidota</taxon>
        <taxon>Flavobacteriia</taxon>
        <taxon>Flavobacteriales</taxon>
        <taxon>Flavobacteriaceae</taxon>
        <taxon>Flagellimonas</taxon>
    </lineage>
</organism>
<dbReference type="Gene3D" id="1.20.1250.20">
    <property type="entry name" value="MFS general substrate transporter like domains"/>
    <property type="match status" value="2"/>
</dbReference>
<dbReference type="GO" id="GO:0022857">
    <property type="term" value="F:transmembrane transporter activity"/>
    <property type="evidence" value="ECO:0007669"/>
    <property type="project" value="InterPro"/>
</dbReference>
<feature type="transmembrane region" description="Helical" evidence="7">
    <location>
        <begin position="290"/>
        <end position="313"/>
    </location>
</feature>
<feature type="transmembrane region" description="Helical" evidence="7">
    <location>
        <begin position="75"/>
        <end position="93"/>
    </location>
</feature>
<proteinExistence type="inferred from homology"/>
<comment type="similarity">
    <text evidence="2">Belongs to the major facilitator superfamily.</text>
</comment>
<name>A0A285MEP9_9FLAO</name>
<feature type="transmembrane region" description="Helical" evidence="7">
    <location>
        <begin position="201"/>
        <end position="219"/>
    </location>
</feature>
<feature type="transmembrane region" description="Helical" evidence="7">
    <location>
        <begin position="239"/>
        <end position="256"/>
    </location>
</feature>
<dbReference type="EMBL" id="OBEH01000001">
    <property type="protein sequence ID" value="SNY95203.1"/>
    <property type="molecule type" value="Genomic_DNA"/>
</dbReference>
<feature type="transmembrane region" description="Helical" evidence="7">
    <location>
        <begin position="51"/>
        <end position="68"/>
    </location>
</feature>
<feature type="transmembrane region" description="Helical" evidence="7">
    <location>
        <begin position="263"/>
        <end position="284"/>
    </location>
</feature>
<feature type="domain" description="Major facilitator superfamily (MFS) profile" evidence="8">
    <location>
        <begin position="9"/>
        <end position="400"/>
    </location>
</feature>
<dbReference type="SUPFAM" id="SSF103473">
    <property type="entry name" value="MFS general substrate transporter"/>
    <property type="match status" value="1"/>
</dbReference>
<dbReference type="InterPro" id="IPR020846">
    <property type="entry name" value="MFS_dom"/>
</dbReference>
<reference evidence="10" key="1">
    <citation type="submission" date="2017-09" db="EMBL/GenBank/DDBJ databases">
        <authorList>
            <person name="Varghese N."/>
            <person name="Submissions S."/>
        </authorList>
    </citation>
    <scope>NUCLEOTIDE SEQUENCE [LARGE SCALE GENOMIC DNA]</scope>
    <source>
        <strain evidence="10">DSM 25885</strain>
    </source>
</reference>
<comment type="subcellular location">
    <subcellularLocation>
        <location evidence="1">Endomembrane system</location>
        <topology evidence="1">Multi-pass membrane protein</topology>
    </subcellularLocation>
</comment>
<dbReference type="GO" id="GO:0012505">
    <property type="term" value="C:endomembrane system"/>
    <property type="evidence" value="ECO:0007669"/>
    <property type="project" value="UniProtKB-SubCell"/>
</dbReference>
<gene>
    <name evidence="9" type="ORF">SAMN06265377_0869</name>
</gene>
<dbReference type="PANTHER" id="PTHR23514">
    <property type="entry name" value="BYPASS OF STOP CODON PROTEIN 6"/>
    <property type="match status" value="1"/>
</dbReference>
<evidence type="ECO:0000256" key="1">
    <source>
        <dbReference type="ARBA" id="ARBA00004127"/>
    </source>
</evidence>
<dbReference type="PROSITE" id="PS50850">
    <property type="entry name" value="MFS"/>
    <property type="match status" value="1"/>
</dbReference>
<keyword evidence="6 7" id="KW-0472">Membrane</keyword>
<keyword evidence="4 7" id="KW-0812">Transmembrane</keyword>
<keyword evidence="3" id="KW-0813">Transport</keyword>
<dbReference type="AlphaFoldDB" id="A0A285MEP9"/>
<feature type="transmembrane region" description="Helical" evidence="7">
    <location>
        <begin position="320"/>
        <end position="339"/>
    </location>
</feature>
<feature type="transmembrane region" description="Helical" evidence="7">
    <location>
        <begin position="373"/>
        <end position="393"/>
    </location>
</feature>
<accession>A0A285MEP9</accession>
<evidence type="ECO:0000313" key="10">
    <source>
        <dbReference type="Proteomes" id="UP000219048"/>
    </source>
</evidence>
<dbReference type="InterPro" id="IPR036259">
    <property type="entry name" value="MFS_trans_sf"/>
</dbReference>
<dbReference type="Proteomes" id="UP000219048">
    <property type="component" value="Unassembled WGS sequence"/>
</dbReference>
<dbReference type="InterPro" id="IPR011701">
    <property type="entry name" value="MFS"/>
</dbReference>
<keyword evidence="5 7" id="KW-1133">Transmembrane helix</keyword>
<feature type="transmembrane region" description="Helical" evidence="7">
    <location>
        <begin position="161"/>
        <end position="180"/>
    </location>
</feature>
<dbReference type="OrthoDB" id="9783757at2"/>
<evidence type="ECO:0000313" key="9">
    <source>
        <dbReference type="EMBL" id="SNY95203.1"/>
    </source>
</evidence>
<dbReference type="GO" id="GO:0016020">
    <property type="term" value="C:membrane"/>
    <property type="evidence" value="ECO:0007669"/>
    <property type="project" value="TreeGrafter"/>
</dbReference>
<dbReference type="RefSeq" id="WP_097044527.1">
    <property type="nucleotide sequence ID" value="NZ_OBEH01000001.1"/>
</dbReference>
<sequence>MENVNKKQLFIAACIALIVTAMTFAIRAGILADLGVQFNLTDTQLGWVNSMAFWGFPLATIFGGLLYNKLGARKLMILAFVSHLIGLVMTIFAGGFVTLLVSSFLIGFANGSVEAACNPLIADMYTNNRTTMLNKFHVWFPGGIVIGALVSKFMTDFGLGWQLQIAIMLIPTLIYGYLFFKQEFPESQHIETDTSVNIKSLINPLFIFIALCMTLSATSELGVQQWVEKILGGSGVQPMLILAMVTGIMALGRYFAGPLVHKLNPIGVLLMSSIVTTIAIYSLSVMDGPMIYVSAVLFALGVCYFWPTTIGFVSEYLPKTGALGMSLVGGAGMFATGIWQPVIGSWLDKGREAAIASGATADVAEIVAGKATLSYMVFFPLALVVLYGILFFMRKKLEERRIPQIQGADS</sequence>
<evidence type="ECO:0000256" key="3">
    <source>
        <dbReference type="ARBA" id="ARBA00022448"/>
    </source>
</evidence>
<dbReference type="PANTHER" id="PTHR23514:SF3">
    <property type="entry name" value="BYPASS OF STOP CODON PROTEIN 6"/>
    <property type="match status" value="1"/>
</dbReference>
<feature type="transmembrane region" description="Helical" evidence="7">
    <location>
        <begin position="9"/>
        <end position="31"/>
    </location>
</feature>
<dbReference type="InterPro" id="IPR051788">
    <property type="entry name" value="MFS_Transporter"/>
</dbReference>
<dbReference type="Pfam" id="PF07690">
    <property type="entry name" value="MFS_1"/>
    <property type="match status" value="1"/>
</dbReference>
<evidence type="ECO:0000256" key="5">
    <source>
        <dbReference type="ARBA" id="ARBA00022989"/>
    </source>
</evidence>
<keyword evidence="10" id="KW-1185">Reference proteome</keyword>